<evidence type="ECO:0000313" key="2">
    <source>
        <dbReference type="Proteomes" id="UP000032142"/>
    </source>
</evidence>
<keyword evidence="2" id="KW-1185">Reference proteome</keyword>
<gene>
    <name evidence="1" type="ORF">F383_12367</name>
</gene>
<organism evidence="1 2">
    <name type="scientific">Gossypium arboreum</name>
    <name type="common">Tree cotton</name>
    <name type="synonym">Gossypium nanking</name>
    <dbReference type="NCBI Taxonomy" id="29729"/>
    <lineage>
        <taxon>Eukaryota</taxon>
        <taxon>Viridiplantae</taxon>
        <taxon>Streptophyta</taxon>
        <taxon>Embryophyta</taxon>
        <taxon>Tracheophyta</taxon>
        <taxon>Spermatophyta</taxon>
        <taxon>Magnoliopsida</taxon>
        <taxon>eudicotyledons</taxon>
        <taxon>Gunneridae</taxon>
        <taxon>Pentapetalae</taxon>
        <taxon>rosids</taxon>
        <taxon>malvids</taxon>
        <taxon>Malvales</taxon>
        <taxon>Malvaceae</taxon>
        <taxon>Malvoideae</taxon>
        <taxon>Gossypium</taxon>
    </lineage>
</organism>
<proteinExistence type="predicted"/>
<sequence>MPKSPQKWHFSNRTILGLDRDTPVCDRLQAVVKDVK</sequence>
<evidence type="ECO:0000313" key="1">
    <source>
        <dbReference type="EMBL" id="KHG11108.1"/>
    </source>
</evidence>
<dbReference type="Proteomes" id="UP000032142">
    <property type="component" value="Unassembled WGS sequence"/>
</dbReference>
<protein>
    <submittedName>
        <fullName evidence="1">Uncharacterized protein</fullName>
    </submittedName>
</protein>
<accession>A0A0B0N989</accession>
<reference evidence="2" key="1">
    <citation type="submission" date="2014-09" db="EMBL/GenBank/DDBJ databases">
        <authorList>
            <person name="Mudge J."/>
            <person name="Ramaraj T."/>
            <person name="Lindquist I.E."/>
            <person name="Bharti A.K."/>
            <person name="Sundararajan A."/>
            <person name="Cameron C.T."/>
            <person name="Woodward J.E."/>
            <person name="May G.D."/>
            <person name="Brubaker C."/>
            <person name="Broadhvest J."/>
            <person name="Wilkins T.A."/>
        </authorList>
    </citation>
    <scope>NUCLEOTIDE SEQUENCE</scope>
    <source>
        <strain evidence="2">cv. AKA8401</strain>
    </source>
</reference>
<name>A0A0B0N989_GOSAR</name>
<dbReference type="EMBL" id="KN395253">
    <property type="protein sequence ID" value="KHG11108.1"/>
    <property type="molecule type" value="Genomic_DNA"/>
</dbReference>
<dbReference type="AlphaFoldDB" id="A0A0B0N989"/>